<organism evidence="2 3">
    <name type="scientific">Thalassoglobus neptunius</name>
    <dbReference type="NCBI Taxonomy" id="1938619"/>
    <lineage>
        <taxon>Bacteria</taxon>
        <taxon>Pseudomonadati</taxon>
        <taxon>Planctomycetota</taxon>
        <taxon>Planctomycetia</taxon>
        <taxon>Planctomycetales</taxon>
        <taxon>Planctomycetaceae</taxon>
        <taxon>Thalassoglobus</taxon>
    </lineage>
</organism>
<dbReference type="InterPro" id="IPR011989">
    <property type="entry name" value="ARM-like"/>
</dbReference>
<dbReference type="SUPFAM" id="SSF48371">
    <property type="entry name" value="ARM repeat"/>
    <property type="match status" value="1"/>
</dbReference>
<dbReference type="Proteomes" id="UP000317243">
    <property type="component" value="Unassembled WGS sequence"/>
</dbReference>
<comment type="caution">
    <text evidence="2">The sequence shown here is derived from an EMBL/GenBank/DDBJ whole genome shotgun (WGS) entry which is preliminary data.</text>
</comment>
<keyword evidence="3" id="KW-1185">Reference proteome</keyword>
<dbReference type="Pfam" id="PF18944">
    <property type="entry name" value="DUF5691"/>
    <property type="match status" value="1"/>
</dbReference>
<sequence length="533" mass="60457">MNELTRQALLGTGKSGPTPESESGPVDDLCNSIPAAPLSTESALLLKLGATAVYEAAGIEPNTVPAIEPDHDDSACPWSDAASELLEQAFSKDFVDVAPELCRKILDANHVLPRAILPVALDTKSPELRSKITRCLGCRGRWLAALNPEWNWAISSETSVNENSSLPELKRQWDEGTIAERRAVLRKIREIDPTQGREWLEETFSSDKANDRNNLLQDLEENLNADDEPFLIQCLKDRSKYVRTTAIELLATLPESEVVERMKIRSADFLLKTSSPNEDFKLKCVPPETYPSEWETDGIPENPTSRKGQKSHWLDWIISRVPPRTWTDRFDCTPEQLLNGILNDDWGPVVILGWTRAIRRFGLAEEDVVLWGRPMWTYWMAMLQHNVSQVRELAGATLSDLLGMFPEEMRESALMKSLREVHEPTILPISDLLTPLKTPWSRGFADAFLSLARNLLRNRNDQKVVHWMACLKMAGAGIPRESFPEAMKPWNTHSGQRNFWDSAAIDKLIQELHERVKLRERFYRELDKMTAAE</sequence>
<gene>
    <name evidence="2" type="ORF">KOR42_35420</name>
</gene>
<reference evidence="2 3" key="1">
    <citation type="submission" date="2019-02" db="EMBL/GenBank/DDBJ databases">
        <title>Deep-cultivation of Planctomycetes and their phenomic and genomic characterization uncovers novel biology.</title>
        <authorList>
            <person name="Wiegand S."/>
            <person name="Jogler M."/>
            <person name="Boedeker C."/>
            <person name="Pinto D."/>
            <person name="Vollmers J."/>
            <person name="Rivas-Marin E."/>
            <person name="Kohn T."/>
            <person name="Peeters S.H."/>
            <person name="Heuer A."/>
            <person name="Rast P."/>
            <person name="Oberbeckmann S."/>
            <person name="Bunk B."/>
            <person name="Jeske O."/>
            <person name="Meyerdierks A."/>
            <person name="Storesund J.E."/>
            <person name="Kallscheuer N."/>
            <person name="Luecker S."/>
            <person name="Lage O.M."/>
            <person name="Pohl T."/>
            <person name="Merkel B.J."/>
            <person name="Hornburger P."/>
            <person name="Mueller R.-W."/>
            <person name="Bruemmer F."/>
            <person name="Labrenz M."/>
            <person name="Spormann A.M."/>
            <person name="Op Den Camp H."/>
            <person name="Overmann J."/>
            <person name="Amann R."/>
            <person name="Jetten M.S.M."/>
            <person name="Mascher T."/>
            <person name="Medema M.H."/>
            <person name="Devos D.P."/>
            <person name="Kaster A.-K."/>
            <person name="Ovreas L."/>
            <person name="Rohde M."/>
            <person name="Galperin M.Y."/>
            <person name="Jogler C."/>
        </authorList>
    </citation>
    <scope>NUCLEOTIDE SEQUENCE [LARGE SCALE GENOMIC DNA]</scope>
    <source>
        <strain evidence="2 3">KOR42</strain>
    </source>
</reference>
<proteinExistence type="predicted"/>
<feature type="region of interest" description="Disordered" evidence="1">
    <location>
        <begin position="1"/>
        <end position="28"/>
    </location>
</feature>
<dbReference type="RefSeq" id="WP_197441281.1">
    <property type="nucleotide sequence ID" value="NZ_SIHI01000013.1"/>
</dbReference>
<dbReference type="InterPro" id="IPR016024">
    <property type="entry name" value="ARM-type_fold"/>
</dbReference>
<dbReference type="InterPro" id="IPR043746">
    <property type="entry name" value="DUF5691"/>
</dbReference>
<protein>
    <submittedName>
        <fullName evidence="2">Uncharacterized protein</fullName>
    </submittedName>
</protein>
<dbReference type="Gene3D" id="1.25.10.10">
    <property type="entry name" value="Leucine-rich Repeat Variant"/>
    <property type="match status" value="1"/>
</dbReference>
<dbReference type="AlphaFoldDB" id="A0A5C5WL34"/>
<accession>A0A5C5WL34</accession>
<evidence type="ECO:0000313" key="2">
    <source>
        <dbReference type="EMBL" id="TWT51494.1"/>
    </source>
</evidence>
<dbReference type="EMBL" id="SIHI01000013">
    <property type="protein sequence ID" value="TWT51494.1"/>
    <property type="molecule type" value="Genomic_DNA"/>
</dbReference>
<evidence type="ECO:0000256" key="1">
    <source>
        <dbReference type="SAM" id="MobiDB-lite"/>
    </source>
</evidence>
<name>A0A5C5WL34_9PLAN</name>
<evidence type="ECO:0000313" key="3">
    <source>
        <dbReference type="Proteomes" id="UP000317243"/>
    </source>
</evidence>